<protein>
    <submittedName>
        <fullName evidence="1">Uncharacterized protein</fullName>
    </submittedName>
</protein>
<feature type="non-terminal residue" evidence="1">
    <location>
        <position position="1"/>
    </location>
</feature>
<sequence>TFCVYSQYDISMAASRVTALLNSVSQSLSQQHSTENADYACYQLDCIIRLLGRYSDLFVNADQALQKLEEACHLLESGSPTSITGFRVPTVRMGNRGRPAFIITAEQLEYLLNFDFTIQDIARLLCVSVRTIKRRLKEHGLSVQQTFSDITSAELQAIVSAHLDTNPNSGYRMVNGYLRTMGIR</sequence>
<dbReference type="PANTHER" id="PTHR46791:SF11">
    <property type="entry name" value="INTEGRASE CATALYTIC DOMAIN-CONTAINING PROTEIN"/>
    <property type="match status" value="1"/>
</dbReference>
<dbReference type="EMBL" id="HADY01016801">
    <property type="protein sequence ID" value="SBP55286.1"/>
    <property type="molecule type" value="Transcribed_RNA"/>
</dbReference>
<accession>A0A1A8ALE2</accession>
<name>A0A1A8ALE2_NOTFU</name>
<dbReference type="PANTHER" id="PTHR46791">
    <property type="entry name" value="EXPRESSED PROTEIN"/>
    <property type="match status" value="1"/>
</dbReference>
<proteinExistence type="predicted"/>
<reference evidence="1" key="2">
    <citation type="submission" date="2016-06" db="EMBL/GenBank/DDBJ databases">
        <title>The genome of a short-lived fish provides insights into sex chromosome evolution and the genetic control of aging.</title>
        <authorList>
            <person name="Reichwald K."/>
            <person name="Felder M."/>
            <person name="Petzold A."/>
            <person name="Koch P."/>
            <person name="Groth M."/>
            <person name="Platzer M."/>
        </authorList>
    </citation>
    <scope>NUCLEOTIDE SEQUENCE</scope>
    <source>
        <tissue evidence="1">Brain</tissue>
    </source>
</reference>
<dbReference type="AlphaFoldDB" id="A0A1A8ALE2"/>
<reference evidence="1" key="1">
    <citation type="submission" date="2016-05" db="EMBL/GenBank/DDBJ databases">
        <authorList>
            <person name="Lavstsen T."/>
            <person name="Jespersen J.S."/>
        </authorList>
    </citation>
    <scope>NUCLEOTIDE SEQUENCE</scope>
    <source>
        <tissue evidence="1">Brain</tissue>
    </source>
</reference>
<evidence type="ECO:0000313" key="1">
    <source>
        <dbReference type="EMBL" id="SBP55286.1"/>
    </source>
</evidence>
<gene>
    <name evidence="1" type="primary">CT027696.1</name>
</gene>
<organism evidence="1">
    <name type="scientific">Nothobranchius furzeri</name>
    <name type="common">Turquoise killifish</name>
    <dbReference type="NCBI Taxonomy" id="105023"/>
    <lineage>
        <taxon>Eukaryota</taxon>
        <taxon>Metazoa</taxon>
        <taxon>Chordata</taxon>
        <taxon>Craniata</taxon>
        <taxon>Vertebrata</taxon>
        <taxon>Euteleostomi</taxon>
        <taxon>Actinopterygii</taxon>
        <taxon>Neopterygii</taxon>
        <taxon>Teleostei</taxon>
        <taxon>Neoteleostei</taxon>
        <taxon>Acanthomorphata</taxon>
        <taxon>Ovalentaria</taxon>
        <taxon>Atherinomorphae</taxon>
        <taxon>Cyprinodontiformes</taxon>
        <taxon>Nothobranchiidae</taxon>
        <taxon>Nothobranchius</taxon>
    </lineage>
</organism>